<proteinExistence type="predicted"/>
<evidence type="ECO:0000256" key="1">
    <source>
        <dbReference type="SAM" id="MobiDB-lite"/>
    </source>
</evidence>
<reference evidence="3" key="1">
    <citation type="submission" date="2017-12" db="EMBL/GenBank/DDBJ databases">
        <authorList>
            <consortium name="DOE Joint Genome Institute"/>
            <person name="Mondo S.J."/>
            <person name="Kjaerbolling I."/>
            <person name="Vesth T.C."/>
            <person name="Frisvad J.C."/>
            <person name="Nybo J.L."/>
            <person name="Theobald S."/>
            <person name="Kuo A."/>
            <person name="Bowyer P."/>
            <person name="Matsuda Y."/>
            <person name="Lyhne E.K."/>
            <person name="Kogle M.E."/>
            <person name="Clum A."/>
            <person name="Lipzen A."/>
            <person name="Salamov A."/>
            <person name="Ngan C.Y."/>
            <person name="Daum C."/>
            <person name="Chiniquy J."/>
            <person name="Barry K."/>
            <person name="LaButti K."/>
            <person name="Haridas S."/>
            <person name="Simmons B.A."/>
            <person name="Magnuson J.K."/>
            <person name="Mortensen U.H."/>
            <person name="Larsen T.O."/>
            <person name="Grigoriev I.V."/>
            <person name="Baker S.E."/>
            <person name="Andersen M.R."/>
            <person name="Nordberg H.P."/>
            <person name="Cantor M.N."/>
            <person name="Hua S.X."/>
        </authorList>
    </citation>
    <scope>NUCLEOTIDE SEQUENCE [LARGE SCALE GENOMIC DNA]</scope>
    <source>
        <strain evidence="3">IBT 19404</strain>
    </source>
</reference>
<dbReference type="EMBL" id="KZ559498">
    <property type="protein sequence ID" value="PLN86554.1"/>
    <property type="molecule type" value="Genomic_DNA"/>
</dbReference>
<feature type="compositionally biased region" description="Polar residues" evidence="1">
    <location>
        <begin position="35"/>
        <end position="44"/>
    </location>
</feature>
<accession>A0A2J5I919</accession>
<sequence length="81" mass="8966">MDYLNTWRGSQKLPRLEETFKSKQDGKSANGPADCSQSTRASSLPNRFTMSPVYLNLDASCRDCSVVSYNSSIQADYTATC</sequence>
<evidence type="ECO:0000313" key="2">
    <source>
        <dbReference type="EMBL" id="PLN86554.1"/>
    </source>
</evidence>
<name>A0A2J5I919_9EURO</name>
<feature type="compositionally biased region" description="Basic and acidic residues" evidence="1">
    <location>
        <begin position="15"/>
        <end position="26"/>
    </location>
</feature>
<dbReference type="Proteomes" id="UP000235023">
    <property type="component" value="Unassembled WGS sequence"/>
</dbReference>
<gene>
    <name evidence="2" type="ORF">BDW42DRAFT_158730</name>
</gene>
<dbReference type="AlphaFoldDB" id="A0A2J5I919"/>
<protein>
    <submittedName>
        <fullName evidence="2">Uncharacterized protein</fullName>
    </submittedName>
</protein>
<feature type="region of interest" description="Disordered" evidence="1">
    <location>
        <begin position="15"/>
        <end position="44"/>
    </location>
</feature>
<evidence type="ECO:0000313" key="3">
    <source>
        <dbReference type="Proteomes" id="UP000235023"/>
    </source>
</evidence>
<organism evidence="2 3">
    <name type="scientific">Aspergillus taichungensis</name>
    <dbReference type="NCBI Taxonomy" id="482145"/>
    <lineage>
        <taxon>Eukaryota</taxon>
        <taxon>Fungi</taxon>
        <taxon>Dikarya</taxon>
        <taxon>Ascomycota</taxon>
        <taxon>Pezizomycotina</taxon>
        <taxon>Eurotiomycetes</taxon>
        <taxon>Eurotiomycetidae</taxon>
        <taxon>Eurotiales</taxon>
        <taxon>Aspergillaceae</taxon>
        <taxon>Aspergillus</taxon>
        <taxon>Aspergillus subgen. Circumdati</taxon>
    </lineage>
</organism>
<keyword evidence="3" id="KW-1185">Reference proteome</keyword>